<protein>
    <recommendedName>
        <fullName evidence="3">DNA-directed RNA polymerase III subunit RPC9</fullName>
    </recommendedName>
</protein>
<organism evidence="1 2">
    <name type="scientific">Tritrichomonas foetus</name>
    <dbReference type="NCBI Taxonomy" id="1144522"/>
    <lineage>
        <taxon>Eukaryota</taxon>
        <taxon>Metamonada</taxon>
        <taxon>Parabasalia</taxon>
        <taxon>Tritrichomonadida</taxon>
        <taxon>Tritrichomonadidae</taxon>
        <taxon>Tritrichomonas</taxon>
    </lineage>
</organism>
<dbReference type="OrthoDB" id="10538227at2759"/>
<evidence type="ECO:0000313" key="2">
    <source>
        <dbReference type="Proteomes" id="UP000179807"/>
    </source>
</evidence>
<dbReference type="VEuPathDB" id="TrichDB:TRFO_27780"/>
<name>A0A1J4K088_9EUKA</name>
<gene>
    <name evidence="1" type="ORF">TRFO_27780</name>
</gene>
<accession>A0A1J4K088</accession>
<dbReference type="AlphaFoldDB" id="A0A1J4K088"/>
<keyword evidence="2" id="KW-1185">Reference proteome</keyword>
<sequence>MEIVETNHAVMTAYEVLRVVKMRQKAAKPYRDSRDKEYLNDYNRIREAREHVIPSLLAHCPEGTLEDGNDGIDAKIPEFCERIQELNSKITPFQIRNILSVRPRNTCELACLFPTEEEWGTISAHSDMIIDLVNEIFPIEFDPILDSDNDTRKQEPASDGSD</sequence>
<dbReference type="EMBL" id="MLAK01000785">
    <property type="protein sequence ID" value="OHT04643.1"/>
    <property type="molecule type" value="Genomic_DNA"/>
</dbReference>
<dbReference type="RefSeq" id="XP_068357779.1">
    <property type="nucleotide sequence ID" value="XM_068505764.1"/>
</dbReference>
<comment type="caution">
    <text evidence="1">The sequence shown here is derived from an EMBL/GenBank/DDBJ whole genome shotgun (WGS) entry which is preliminary data.</text>
</comment>
<dbReference type="GeneID" id="94840468"/>
<dbReference type="Proteomes" id="UP000179807">
    <property type="component" value="Unassembled WGS sequence"/>
</dbReference>
<proteinExistence type="predicted"/>
<reference evidence="1" key="1">
    <citation type="submission" date="2016-10" db="EMBL/GenBank/DDBJ databases">
        <authorList>
            <person name="Benchimol M."/>
            <person name="Almeida L.G."/>
            <person name="Vasconcelos A.T."/>
            <person name="Perreira-Neves A."/>
            <person name="Rosa I.A."/>
            <person name="Tasca T."/>
            <person name="Bogo M.R."/>
            <person name="de Souza W."/>
        </authorList>
    </citation>
    <scope>NUCLEOTIDE SEQUENCE [LARGE SCALE GENOMIC DNA]</scope>
    <source>
        <strain evidence="1">K</strain>
    </source>
</reference>
<evidence type="ECO:0008006" key="3">
    <source>
        <dbReference type="Google" id="ProtNLM"/>
    </source>
</evidence>
<evidence type="ECO:0000313" key="1">
    <source>
        <dbReference type="EMBL" id="OHT04643.1"/>
    </source>
</evidence>